<name>A0A4R1L425_9BACT</name>
<gene>
    <name evidence="2" type="ORF">C7378_2418</name>
</gene>
<evidence type="ECO:0000313" key="2">
    <source>
        <dbReference type="EMBL" id="TCK72826.1"/>
    </source>
</evidence>
<dbReference type="EMBL" id="SMGK01000003">
    <property type="protein sequence ID" value="TCK72826.1"/>
    <property type="molecule type" value="Genomic_DNA"/>
</dbReference>
<feature type="transmembrane region" description="Helical" evidence="1">
    <location>
        <begin position="175"/>
        <end position="192"/>
    </location>
</feature>
<feature type="transmembrane region" description="Helical" evidence="1">
    <location>
        <begin position="99"/>
        <end position="116"/>
    </location>
</feature>
<keyword evidence="1" id="KW-0472">Membrane</keyword>
<protein>
    <recommendedName>
        <fullName evidence="4">NQR2/RnfD/RnfE family subunit of NADH-ubiquinone oxidoreductase</fullName>
    </recommendedName>
</protein>
<evidence type="ECO:0000313" key="3">
    <source>
        <dbReference type="Proteomes" id="UP000295210"/>
    </source>
</evidence>
<organism evidence="2 3">
    <name type="scientific">Acidipila rosea</name>
    <dbReference type="NCBI Taxonomy" id="768535"/>
    <lineage>
        <taxon>Bacteria</taxon>
        <taxon>Pseudomonadati</taxon>
        <taxon>Acidobacteriota</taxon>
        <taxon>Terriglobia</taxon>
        <taxon>Terriglobales</taxon>
        <taxon>Acidobacteriaceae</taxon>
        <taxon>Acidipila</taxon>
    </lineage>
</organism>
<dbReference type="RefSeq" id="WP_131996746.1">
    <property type="nucleotide sequence ID" value="NZ_SMGK01000003.1"/>
</dbReference>
<keyword evidence="3" id="KW-1185">Reference proteome</keyword>
<proteinExistence type="predicted"/>
<reference evidence="2 3" key="1">
    <citation type="submission" date="2019-03" db="EMBL/GenBank/DDBJ databases">
        <title>Genomic Encyclopedia of Type Strains, Phase IV (KMG-IV): sequencing the most valuable type-strain genomes for metagenomic binning, comparative biology and taxonomic classification.</title>
        <authorList>
            <person name="Goeker M."/>
        </authorList>
    </citation>
    <scope>NUCLEOTIDE SEQUENCE [LARGE SCALE GENOMIC DNA]</scope>
    <source>
        <strain evidence="2 3">DSM 103428</strain>
    </source>
</reference>
<sequence length="284" mass="31501">MSQTLSAEGVGQGNSSAGWKRFLSPENRYLSPILITAILLAGQLSYGILESFARTLLAIVTSIVAELVLSKIFYGRWPHLASAYISGISVGILIRSPAFWPYALCALISITSKYLFRVNGRHIWNPSNFGISAMLVLASATVAGLSIQWGNFLWPMIVIWALGSAIIWRLHRFHICATYVVSFMGFAFLRSWMTGSPWQSEIAPITGPMYQLFVFFMITDPKTTVKAKWAQCVVVFAVAGVEMVLRLHQAVYAPFYALFLVGPLALLLETYLASRQRRAYAMAA</sequence>
<comment type="caution">
    <text evidence="2">The sequence shown here is derived from an EMBL/GenBank/DDBJ whole genome shotgun (WGS) entry which is preliminary data.</text>
</comment>
<keyword evidence="1" id="KW-1133">Transmembrane helix</keyword>
<dbReference type="AlphaFoldDB" id="A0A4R1L425"/>
<evidence type="ECO:0008006" key="4">
    <source>
        <dbReference type="Google" id="ProtNLM"/>
    </source>
</evidence>
<feature type="transmembrane region" description="Helical" evidence="1">
    <location>
        <begin position="56"/>
        <end position="74"/>
    </location>
</feature>
<feature type="transmembrane region" description="Helical" evidence="1">
    <location>
        <begin position="152"/>
        <end position="168"/>
    </location>
</feature>
<accession>A0A4R1L425</accession>
<feature type="transmembrane region" description="Helical" evidence="1">
    <location>
        <begin position="128"/>
        <end position="146"/>
    </location>
</feature>
<feature type="transmembrane region" description="Helical" evidence="1">
    <location>
        <begin position="29"/>
        <end position="49"/>
    </location>
</feature>
<feature type="transmembrane region" description="Helical" evidence="1">
    <location>
        <begin position="253"/>
        <end position="272"/>
    </location>
</feature>
<keyword evidence="1" id="KW-0812">Transmembrane</keyword>
<dbReference type="Proteomes" id="UP000295210">
    <property type="component" value="Unassembled WGS sequence"/>
</dbReference>
<evidence type="ECO:0000256" key="1">
    <source>
        <dbReference type="SAM" id="Phobius"/>
    </source>
</evidence>
<dbReference type="OrthoDB" id="260854at2"/>